<evidence type="ECO:0000313" key="2">
    <source>
        <dbReference type="Proteomes" id="UP000198866"/>
    </source>
</evidence>
<dbReference type="Proteomes" id="UP000198866">
    <property type="component" value="Unassembled WGS sequence"/>
</dbReference>
<dbReference type="RefSeq" id="WP_090861544.1">
    <property type="nucleotide sequence ID" value="NZ_FNYE01000001.1"/>
</dbReference>
<dbReference type="AlphaFoldDB" id="A0A1H6Q242"/>
<sequence length="123" mass="12926">MRVSDLEGALLDYWVARADNLPKPRVDDGFCWIEEPACDGDPEGALEAAFAPSTDWAQCGPIIERARIHLVPAAAGEQATWTGSVPAGTGTIEQTGATPLIAAMRAFVASHFGDTVADQSNTA</sequence>
<dbReference type="InterPro" id="IPR019701">
    <property type="entry name" value="Phage_P22_NinX"/>
</dbReference>
<reference evidence="2" key="1">
    <citation type="submission" date="2016-10" db="EMBL/GenBank/DDBJ databases">
        <authorList>
            <person name="Varghese N."/>
            <person name="Submissions S."/>
        </authorList>
    </citation>
    <scope>NUCLEOTIDE SEQUENCE [LARGE SCALE GENOMIC DNA]</scope>
    <source>
        <strain evidence="2">LMG 26031</strain>
    </source>
</reference>
<keyword evidence="2" id="KW-1185">Reference proteome</keyword>
<dbReference type="Pfam" id="PF10765">
    <property type="entry name" value="Phage_P22_NinX"/>
    <property type="match status" value="1"/>
</dbReference>
<protein>
    <recommendedName>
        <fullName evidence="3">DUF2591 domain-containing protein</fullName>
    </recommendedName>
</protein>
<evidence type="ECO:0000313" key="1">
    <source>
        <dbReference type="EMBL" id="SEI37919.1"/>
    </source>
</evidence>
<name>A0A1H6Q242_9BURK</name>
<proteinExistence type="predicted"/>
<dbReference type="OrthoDB" id="8564427at2"/>
<evidence type="ECO:0008006" key="3">
    <source>
        <dbReference type="Google" id="ProtNLM"/>
    </source>
</evidence>
<gene>
    <name evidence="1" type="ORF">SAMN05192539_100146</name>
</gene>
<accession>A0A1H6Q242</accession>
<organism evidence="1 2">
    <name type="scientific">Paraburkholderia diazotrophica</name>
    <dbReference type="NCBI Taxonomy" id="667676"/>
    <lineage>
        <taxon>Bacteria</taxon>
        <taxon>Pseudomonadati</taxon>
        <taxon>Pseudomonadota</taxon>
        <taxon>Betaproteobacteria</taxon>
        <taxon>Burkholderiales</taxon>
        <taxon>Burkholderiaceae</taxon>
        <taxon>Paraburkholderia</taxon>
    </lineage>
</organism>
<dbReference type="EMBL" id="FNYE01000001">
    <property type="protein sequence ID" value="SEI37919.1"/>
    <property type="molecule type" value="Genomic_DNA"/>
</dbReference>